<keyword evidence="3" id="KW-1185">Reference proteome</keyword>
<dbReference type="AlphaFoldDB" id="A0A8T0EQD1"/>
<evidence type="ECO:0000313" key="3">
    <source>
        <dbReference type="Proteomes" id="UP000807504"/>
    </source>
</evidence>
<comment type="caution">
    <text evidence="2">The sequence shown here is derived from an EMBL/GenBank/DDBJ whole genome shotgun (WGS) entry which is preliminary data.</text>
</comment>
<sequence>MVTRLLQASVFHQKMKFTPLNYLERVLLQLMEILSFKVSVSSPSVNELQLNRASPTLIHIALFGQPDCPLRIISPDQISGCRKLFTCTAGKGGIHGNGKVLSPLQPSNTPSLSLVHRTK</sequence>
<dbReference type="EMBL" id="JABXBU010002072">
    <property type="protein sequence ID" value="KAF8777990.1"/>
    <property type="molecule type" value="Genomic_DNA"/>
</dbReference>
<dbReference type="Proteomes" id="UP000807504">
    <property type="component" value="Unassembled WGS sequence"/>
</dbReference>
<evidence type="ECO:0000256" key="1">
    <source>
        <dbReference type="SAM" id="MobiDB-lite"/>
    </source>
</evidence>
<evidence type="ECO:0000313" key="2">
    <source>
        <dbReference type="EMBL" id="KAF8777990.1"/>
    </source>
</evidence>
<reference evidence="2" key="2">
    <citation type="submission" date="2020-06" db="EMBL/GenBank/DDBJ databases">
        <authorList>
            <person name="Sheffer M."/>
        </authorList>
    </citation>
    <scope>NUCLEOTIDE SEQUENCE</scope>
</reference>
<name>A0A8T0EQD1_ARGBR</name>
<protein>
    <submittedName>
        <fullName evidence="2">Uncharacterized protein</fullName>
    </submittedName>
</protein>
<gene>
    <name evidence="2" type="ORF">HNY73_014767</name>
</gene>
<organism evidence="2 3">
    <name type="scientific">Argiope bruennichi</name>
    <name type="common">Wasp spider</name>
    <name type="synonym">Aranea bruennichi</name>
    <dbReference type="NCBI Taxonomy" id="94029"/>
    <lineage>
        <taxon>Eukaryota</taxon>
        <taxon>Metazoa</taxon>
        <taxon>Ecdysozoa</taxon>
        <taxon>Arthropoda</taxon>
        <taxon>Chelicerata</taxon>
        <taxon>Arachnida</taxon>
        <taxon>Araneae</taxon>
        <taxon>Araneomorphae</taxon>
        <taxon>Entelegynae</taxon>
        <taxon>Araneoidea</taxon>
        <taxon>Araneidae</taxon>
        <taxon>Argiope</taxon>
    </lineage>
</organism>
<reference evidence="2" key="1">
    <citation type="journal article" date="2020" name="bioRxiv">
        <title>Chromosome-level reference genome of the European wasp spider Argiope bruennichi: a resource for studies on range expansion and evolutionary adaptation.</title>
        <authorList>
            <person name="Sheffer M.M."/>
            <person name="Hoppe A."/>
            <person name="Krehenwinkel H."/>
            <person name="Uhl G."/>
            <person name="Kuss A.W."/>
            <person name="Jensen L."/>
            <person name="Jensen C."/>
            <person name="Gillespie R.G."/>
            <person name="Hoff K.J."/>
            <person name="Prost S."/>
        </authorList>
    </citation>
    <scope>NUCLEOTIDE SEQUENCE</scope>
</reference>
<feature type="region of interest" description="Disordered" evidence="1">
    <location>
        <begin position="96"/>
        <end position="119"/>
    </location>
</feature>
<proteinExistence type="predicted"/>
<accession>A0A8T0EQD1</accession>